<name>A0A0L1JMU5_9RHOB</name>
<comment type="caution">
    <text evidence="1">The sequence shown here is derived from an EMBL/GenBank/DDBJ whole genome shotgun (WGS) entry which is preliminary data.</text>
</comment>
<proteinExistence type="predicted"/>
<gene>
    <name evidence="1" type="ORF">ATO11_14265</name>
</gene>
<dbReference type="Proteomes" id="UP000036938">
    <property type="component" value="Unassembled WGS sequence"/>
</dbReference>
<dbReference type="PATRIC" id="fig|1317121.7.peg.3578"/>
<dbReference type="OrthoDB" id="531205at2"/>
<dbReference type="InterPro" id="IPR027417">
    <property type="entry name" value="P-loop_NTPase"/>
</dbReference>
<dbReference type="Gene3D" id="3.40.50.300">
    <property type="entry name" value="P-loop containing nucleotide triphosphate hydrolases"/>
    <property type="match status" value="1"/>
</dbReference>
<accession>A0A0L1JMU5</accession>
<dbReference type="Pfam" id="PF13671">
    <property type="entry name" value="AAA_33"/>
    <property type="match status" value="1"/>
</dbReference>
<keyword evidence="1" id="KW-0132">Cell division</keyword>
<evidence type="ECO:0000313" key="2">
    <source>
        <dbReference type="Proteomes" id="UP000036938"/>
    </source>
</evidence>
<dbReference type="AlphaFoldDB" id="A0A0L1JMU5"/>
<sequence length="166" mass="18288">MPSDPAPLLHMLCGKMASGKSTLAGELARAPNTVLISEDDWLGALYPDEIEIPRDYVRAAGRLQAAMGPHVERLLRAGMSVVLDFPANTRANRVWMRDVIEAAGVAHRLHYLHGPDDVLLQRLRARNASGAHPFAPTEEQFHLFARHFEPPSLDEGFSVVEHPITG</sequence>
<evidence type="ECO:0000313" key="1">
    <source>
        <dbReference type="EMBL" id="KNG93076.1"/>
    </source>
</evidence>
<protein>
    <submittedName>
        <fullName evidence="1">Cell division protein ZipA</fullName>
    </submittedName>
</protein>
<organism evidence="1 2">
    <name type="scientific">Pseudaestuariivita atlantica</name>
    <dbReference type="NCBI Taxonomy" id="1317121"/>
    <lineage>
        <taxon>Bacteria</taxon>
        <taxon>Pseudomonadati</taxon>
        <taxon>Pseudomonadota</taxon>
        <taxon>Alphaproteobacteria</taxon>
        <taxon>Rhodobacterales</taxon>
        <taxon>Paracoccaceae</taxon>
        <taxon>Pseudaestuariivita</taxon>
    </lineage>
</organism>
<dbReference type="SUPFAM" id="SSF52540">
    <property type="entry name" value="P-loop containing nucleoside triphosphate hydrolases"/>
    <property type="match status" value="1"/>
</dbReference>
<dbReference type="GO" id="GO:0051301">
    <property type="term" value="P:cell division"/>
    <property type="evidence" value="ECO:0007669"/>
    <property type="project" value="UniProtKB-KW"/>
</dbReference>
<dbReference type="EMBL" id="AQQZ01000006">
    <property type="protein sequence ID" value="KNG93076.1"/>
    <property type="molecule type" value="Genomic_DNA"/>
</dbReference>
<keyword evidence="2" id="KW-1185">Reference proteome</keyword>
<dbReference type="RefSeq" id="WP_050531571.1">
    <property type="nucleotide sequence ID" value="NZ_AQQZ01000006.1"/>
</dbReference>
<dbReference type="STRING" id="1317121.ATO11_14265"/>
<reference evidence="1 2" key="1">
    <citation type="journal article" date="2015" name="Int. J. Syst. Evol. Microbiol.">
        <title>Aestuariivita atlantica sp. nov., isolated from deep sea sediment of the Atlantic Ocean.</title>
        <authorList>
            <person name="Li G."/>
            <person name="Lai Q."/>
            <person name="Du Y."/>
            <person name="Liu X."/>
            <person name="Sun F."/>
            <person name="Shao Z."/>
        </authorList>
    </citation>
    <scope>NUCLEOTIDE SEQUENCE [LARGE SCALE GENOMIC DNA]</scope>
    <source>
        <strain evidence="1 2">22II-S11-z3</strain>
    </source>
</reference>
<keyword evidence="1" id="KW-0131">Cell cycle</keyword>